<dbReference type="Proteomes" id="UP000070260">
    <property type="component" value="Plasmid pJFP838A"/>
</dbReference>
<accession>A0A140GS97</accession>
<keyword evidence="4" id="KW-0799">Topoisomerase</keyword>
<evidence type="ECO:0000313" key="12">
    <source>
        <dbReference type="EMBL" id="AMN31406.1"/>
    </source>
</evidence>
<dbReference type="InterPro" id="IPR000380">
    <property type="entry name" value="Topo_IA"/>
</dbReference>
<dbReference type="InterPro" id="IPR034144">
    <property type="entry name" value="TOPRIM_TopoIII"/>
</dbReference>
<geneLocation type="plasmid" evidence="12 13">
    <name>pJFP838A</name>
</geneLocation>
<evidence type="ECO:0000256" key="2">
    <source>
        <dbReference type="ARBA" id="ARBA00009446"/>
    </source>
</evidence>
<comment type="similarity">
    <text evidence="2">Belongs to the type IA topoisomerase family.</text>
</comment>
<dbReference type="CDD" id="cd00186">
    <property type="entry name" value="TOP1Ac"/>
    <property type="match status" value="1"/>
</dbReference>
<reference evidence="12 13" key="1">
    <citation type="journal article" date="2016" name="PLoS ONE">
        <title>Plasmid Characterization and Chromosome Analysis of Two netF+ Clostridium perfringens Isolates Associated with Foal and Canine Necrotizing Enteritis.</title>
        <authorList>
            <person name="Mehdizadeh Gohari I."/>
            <person name="Kropinski A.M."/>
            <person name="Weese S.J."/>
            <person name="Parreira V.R."/>
            <person name="Whitehead A.E."/>
            <person name="Boerlin P."/>
            <person name="Prescott J.F."/>
        </authorList>
    </citation>
    <scope>NUCLEOTIDE SEQUENCE [LARGE SCALE GENOMIC DNA]</scope>
    <source>
        <strain evidence="12 13">JP838</strain>
        <plasmid evidence="13">Plasmid pJFP838A</plasmid>
    </source>
</reference>
<dbReference type="GO" id="GO:0003677">
    <property type="term" value="F:DNA binding"/>
    <property type="evidence" value="ECO:0007669"/>
    <property type="project" value="UniProtKB-KW"/>
</dbReference>
<gene>
    <name evidence="12" type="ORF">JFP838_pA0490</name>
</gene>
<evidence type="ECO:0000256" key="4">
    <source>
        <dbReference type="ARBA" id="ARBA00023029"/>
    </source>
</evidence>
<dbReference type="Gene3D" id="1.10.290.10">
    <property type="entry name" value="Topoisomerase I, domain 4"/>
    <property type="match status" value="1"/>
</dbReference>
<keyword evidence="12" id="KW-0614">Plasmid</keyword>
<proteinExistence type="inferred from homology"/>
<dbReference type="InterPro" id="IPR013497">
    <property type="entry name" value="Topo_IA_cen"/>
</dbReference>
<evidence type="ECO:0000256" key="7">
    <source>
        <dbReference type="ARBA" id="ARBA00030003"/>
    </source>
</evidence>
<evidence type="ECO:0000256" key="5">
    <source>
        <dbReference type="ARBA" id="ARBA00023125"/>
    </source>
</evidence>
<dbReference type="InterPro" id="IPR013824">
    <property type="entry name" value="Topo_IA_cen_sub1"/>
</dbReference>
<dbReference type="InterPro" id="IPR023406">
    <property type="entry name" value="Topo_IA_AS"/>
</dbReference>
<dbReference type="PANTHER" id="PTHR11390:SF21">
    <property type="entry name" value="DNA TOPOISOMERASE 3-ALPHA"/>
    <property type="match status" value="1"/>
</dbReference>
<dbReference type="Pfam" id="PF13342">
    <property type="entry name" value="Toprim_Crpt"/>
    <property type="match status" value="1"/>
</dbReference>
<organism evidence="12 13">
    <name type="scientific">Clostridium perfringens</name>
    <dbReference type="NCBI Taxonomy" id="1502"/>
    <lineage>
        <taxon>Bacteria</taxon>
        <taxon>Bacillati</taxon>
        <taxon>Bacillota</taxon>
        <taxon>Clostridia</taxon>
        <taxon>Eubacteriales</taxon>
        <taxon>Clostridiaceae</taxon>
        <taxon>Clostridium</taxon>
    </lineage>
</organism>
<evidence type="ECO:0000256" key="3">
    <source>
        <dbReference type="ARBA" id="ARBA00012891"/>
    </source>
</evidence>
<protein>
    <recommendedName>
        <fullName evidence="3">DNA topoisomerase</fullName>
        <ecNumber evidence="3">5.6.2.1</ecNumber>
    </recommendedName>
    <alternativeName>
        <fullName evidence="10">Omega-protein</fullName>
    </alternativeName>
    <alternativeName>
        <fullName evidence="9">Relaxing enzyme</fullName>
    </alternativeName>
    <alternativeName>
        <fullName evidence="7">Swivelase</fullName>
    </alternativeName>
    <alternativeName>
        <fullName evidence="8">Untwisting enzyme</fullName>
    </alternativeName>
</protein>
<dbReference type="EC" id="5.6.2.1" evidence="3"/>
<dbReference type="OrthoDB" id="9803554at2"/>
<dbReference type="PROSITE" id="PS52039">
    <property type="entry name" value="TOPO_IA_2"/>
    <property type="match status" value="1"/>
</dbReference>
<dbReference type="Gene3D" id="3.40.50.140">
    <property type="match status" value="1"/>
</dbReference>
<dbReference type="InterPro" id="IPR013826">
    <property type="entry name" value="Topo_IA_cen_sub3"/>
</dbReference>
<sequence length="771" mass="88036">MRALLIAEKPDLKRHVEAVYKKYGHKDIIDFESFAGHTMTLKDAKEYDEKWSKWNIDNLPMIPEHFKYKVAKGKEDIYKRIRKKIKDGNYDYLINCCDPGREGEHIFFSFYEGIDCKLPVKRMWHSDLTENELKRALNNLRDENEPELKNMIIASKLRADFDWLTGINFTVAFTLKTGAEKPCSVGRVMTPTLKIIVDRELELKNFVSKDFWEIEGKFDGYTGTYYTEDGKGQFLDKAKAESIIKSLGKKGIIESIEKKKEVKYAPKLHSLAELQNEANKVYGYTMQETLGLVQKLYEKKILSYPRTDSSYVTKSIAKDFGIILSAVLNVAEYKDIAQSIINNKAVLTSIINNKRYVDDKKVSDHYAIIPTGEDFVFSSLPQNEQNIVRLVFKRLLAIFLPPLTLNKTNIVTKVDDAIFKTTGSVLVDKGFTILYGTQINDNTLPNLNKGDSISVKSIDLIAKKTSPPARYTDETLNKSMENAGKFIDNEELKEVLKEAKGLGTPATRGGIVEKLVNLNMIERKKKNFYATDYGVSIIQALGDFEITSPELTGVWEQKLRQIEACSYNPNQFSKEMIEFVKCATEKLKSLNCVVDSCENSIGKCPECGKSIKEGKSYYFCCGYKKDCDFIVAKNILGAKISKTELKKLIEGKQTKVLKFTKNEKEWSCPLVYSKTNKKIEFVMSNSSNKDLGKCPCCGKPMKEGKSYYYCSDYKKGCNFIFNKEMSGFKFKEKDVKELLANKKIKRKFIWKSGKQGEATLVIKDNMVKFDF</sequence>
<dbReference type="SUPFAM" id="SSF56712">
    <property type="entry name" value="Prokaryotic type I DNA topoisomerase"/>
    <property type="match status" value="1"/>
</dbReference>
<name>A0A140GS97_CLOPF</name>
<dbReference type="InterPro" id="IPR006171">
    <property type="entry name" value="TOPRIM_dom"/>
</dbReference>
<dbReference type="SMART" id="SM00436">
    <property type="entry name" value="TOP1Bc"/>
    <property type="match status" value="1"/>
</dbReference>
<dbReference type="PATRIC" id="fig|1502.177.peg.3702"/>
<dbReference type="AlphaFoldDB" id="A0A140GS97"/>
<dbReference type="RefSeq" id="WP_061429974.1">
    <property type="nucleotide sequence ID" value="NZ_CATNZX010000001.1"/>
</dbReference>
<feature type="domain" description="Topo IA-type catalytic" evidence="11">
    <location>
        <begin position="148"/>
        <end position="584"/>
    </location>
</feature>
<dbReference type="Gene3D" id="1.10.460.10">
    <property type="entry name" value="Topoisomerase I, domain 2"/>
    <property type="match status" value="1"/>
</dbReference>
<evidence type="ECO:0000313" key="13">
    <source>
        <dbReference type="Proteomes" id="UP000070260"/>
    </source>
</evidence>
<dbReference type="SMART" id="SM00437">
    <property type="entry name" value="TOP1Ac"/>
    <property type="match status" value="1"/>
</dbReference>
<dbReference type="Gene3D" id="2.70.20.10">
    <property type="entry name" value="Topoisomerase I, domain 3"/>
    <property type="match status" value="1"/>
</dbReference>
<dbReference type="GO" id="GO:0006310">
    <property type="term" value="P:DNA recombination"/>
    <property type="evidence" value="ECO:0007669"/>
    <property type="project" value="TreeGrafter"/>
</dbReference>
<keyword evidence="5" id="KW-0238">DNA-binding</keyword>
<dbReference type="InterPro" id="IPR023405">
    <property type="entry name" value="Topo_IA_core_domain"/>
</dbReference>
<evidence type="ECO:0000256" key="1">
    <source>
        <dbReference type="ARBA" id="ARBA00000213"/>
    </source>
</evidence>
<dbReference type="GO" id="GO:0006265">
    <property type="term" value="P:DNA topological change"/>
    <property type="evidence" value="ECO:0007669"/>
    <property type="project" value="InterPro"/>
</dbReference>
<dbReference type="CDD" id="cd03362">
    <property type="entry name" value="TOPRIM_TopoIA_TopoIII"/>
    <property type="match status" value="1"/>
</dbReference>
<comment type="catalytic activity">
    <reaction evidence="1">
        <text>ATP-independent breakage of single-stranded DNA, followed by passage and rejoining.</text>
        <dbReference type="EC" id="5.6.2.1"/>
    </reaction>
</comment>
<dbReference type="InterPro" id="IPR003602">
    <property type="entry name" value="Topo_IA_DNA-bd_dom"/>
</dbReference>
<dbReference type="GO" id="GO:0006281">
    <property type="term" value="P:DNA repair"/>
    <property type="evidence" value="ECO:0007669"/>
    <property type="project" value="TreeGrafter"/>
</dbReference>
<evidence type="ECO:0000256" key="8">
    <source>
        <dbReference type="ARBA" id="ARBA00031985"/>
    </source>
</evidence>
<dbReference type="GO" id="GO:0043597">
    <property type="term" value="C:cytoplasmic replication fork"/>
    <property type="evidence" value="ECO:0007669"/>
    <property type="project" value="TreeGrafter"/>
</dbReference>
<dbReference type="InterPro" id="IPR003601">
    <property type="entry name" value="Topo_IA_2"/>
</dbReference>
<dbReference type="EMBL" id="CP013615">
    <property type="protein sequence ID" value="AMN31406.1"/>
    <property type="molecule type" value="Genomic_DNA"/>
</dbReference>
<evidence type="ECO:0000259" key="11">
    <source>
        <dbReference type="PROSITE" id="PS52039"/>
    </source>
</evidence>
<dbReference type="InterPro" id="IPR025589">
    <property type="entry name" value="Toprim_C_rpt"/>
</dbReference>
<dbReference type="PROSITE" id="PS00396">
    <property type="entry name" value="TOPO_IA_1"/>
    <property type="match status" value="1"/>
</dbReference>
<dbReference type="PANTHER" id="PTHR11390">
    <property type="entry name" value="PROKARYOTIC DNA TOPOISOMERASE"/>
    <property type="match status" value="1"/>
</dbReference>
<dbReference type="GO" id="GO:0003917">
    <property type="term" value="F:DNA topoisomerase type I (single strand cut, ATP-independent) activity"/>
    <property type="evidence" value="ECO:0007669"/>
    <property type="project" value="UniProtKB-EC"/>
</dbReference>
<dbReference type="Pfam" id="PF01131">
    <property type="entry name" value="Topoisom_bac"/>
    <property type="match status" value="1"/>
</dbReference>
<evidence type="ECO:0000256" key="9">
    <source>
        <dbReference type="ARBA" id="ARBA00032235"/>
    </source>
</evidence>
<dbReference type="InterPro" id="IPR013825">
    <property type="entry name" value="Topo_IA_cen_sub2"/>
</dbReference>
<evidence type="ECO:0000256" key="6">
    <source>
        <dbReference type="ARBA" id="ARBA00023235"/>
    </source>
</evidence>
<evidence type="ECO:0000256" key="10">
    <source>
        <dbReference type="ARBA" id="ARBA00032877"/>
    </source>
</evidence>
<keyword evidence="6 12" id="KW-0413">Isomerase</keyword>
<dbReference type="PRINTS" id="PR00417">
    <property type="entry name" value="PRTPISMRASEI"/>
</dbReference>
<dbReference type="SMART" id="SM00493">
    <property type="entry name" value="TOPRIM"/>
    <property type="match status" value="1"/>
</dbReference>